<dbReference type="CDD" id="cd03194">
    <property type="entry name" value="GST_C_3"/>
    <property type="match status" value="1"/>
</dbReference>
<dbReference type="GO" id="GO:0006559">
    <property type="term" value="P:L-phenylalanine catabolic process"/>
    <property type="evidence" value="ECO:0007669"/>
    <property type="project" value="TreeGrafter"/>
</dbReference>
<dbReference type="EMBL" id="CP048836">
    <property type="protein sequence ID" value="QID19331.1"/>
    <property type="molecule type" value="Genomic_DNA"/>
</dbReference>
<gene>
    <name evidence="2" type="ORF">G3580_17945</name>
</gene>
<dbReference type="PANTHER" id="PTHR42673">
    <property type="entry name" value="MALEYLACETOACETATE ISOMERASE"/>
    <property type="match status" value="1"/>
</dbReference>
<dbReference type="AlphaFoldDB" id="A0A6C1B6K6"/>
<evidence type="ECO:0000259" key="1">
    <source>
        <dbReference type="PROSITE" id="PS50404"/>
    </source>
</evidence>
<dbReference type="InterPro" id="IPR040079">
    <property type="entry name" value="Glutathione_S-Trfase"/>
</dbReference>
<sequence>MAYTLYFGNMNYSSWSLRAWLLMTHFGIPFEARQVQVSGIGPNDSHRAYSPNGLVPCLHVDGFPVWETLAIAETLAERHPGLWPADALARARARSVSAEMHAGFGALRGAMPMNIKLRLQGAPLAPEVQADVDRVVQIWCECRAQFGAGDDGLFGGFSIADAMFAPVVWRFHTYNVPLPPAAAAYRDAMLALPAMRAWEAGALAETVSLAECDALAGRWGGVR</sequence>
<dbReference type="SFLD" id="SFLDS00019">
    <property type="entry name" value="Glutathione_Transferase_(cytos"/>
    <property type="match status" value="1"/>
</dbReference>
<organism evidence="2 3">
    <name type="scientific">Nitrogeniibacter mangrovi</name>
    <dbReference type="NCBI Taxonomy" id="2016596"/>
    <lineage>
        <taxon>Bacteria</taxon>
        <taxon>Pseudomonadati</taxon>
        <taxon>Pseudomonadota</taxon>
        <taxon>Betaproteobacteria</taxon>
        <taxon>Rhodocyclales</taxon>
        <taxon>Zoogloeaceae</taxon>
        <taxon>Nitrogeniibacter</taxon>
    </lineage>
</organism>
<dbReference type="GO" id="GO:0004364">
    <property type="term" value="F:glutathione transferase activity"/>
    <property type="evidence" value="ECO:0007669"/>
    <property type="project" value="TreeGrafter"/>
</dbReference>
<accession>A0A6C1B6K6</accession>
<dbReference type="GO" id="GO:0006749">
    <property type="term" value="P:glutathione metabolic process"/>
    <property type="evidence" value="ECO:0007669"/>
    <property type="project" value="TreeGrafter"/>
</dbReference>
<proteinExistence type="predicted"/>
<dbReference type="SUPFAM" id="SSF47616">
    <property type="entry name" value="GST C-terminal domain-like"/>
    <property type="match status" value="1"/>
</dbReference>
<protein>
    <submittedName>
        <fullName evidence="2">Glutathione S-transferase family protein</fullName>
    </submittedName>
</protein>
<dbReference type="CDD" id="cd03043">
    <property type="entry name" value="GST_N_1"/>
    <property type="match status" value="1"/>
</dbReference>
<dbReference type="SUPFAM" id="SSF52833">
    <property type="entry name" value="Thioredoxin-like"/>
    <property type="match status" value="1"/>
</dbReference>
<dbReference type="RefSeq" id="WP_173767828.1">
    <property type="nucleotide sequence ID" value="NZ_CP048836.1"/>
</dbReference>
<reference evidence="2 3" key="1">
    <citation type="submission" date="2020-02" db="EMBL/GenBank/DDBJ databases">
        <title>Nitrogenibacter mangrovi gen. nov., sp. nov. isolated from mangrove sediment, a denitrifying betaproteobacterium.</title>
        <authorList>
            <person name="Liao H."/>
            <person name="Tian Y."/>
        </authorList>
    </citation>
    <scope>NUCLEOTIDE SEQUENCE [LARGE SCALE GENOMIC DNA]</scope>
    <source>
        <strain evidence="2 3">M9-3-2</strain>
    </source>
</reference>
<dbReference type="Gene3D" id="1.20.1050.10">
    <property type="match status" value="1"/>
</dbReference>
<dbReference type="Gene3D" id="3.40.30.10">
    <property type="entry name" value="Glutaredoxin"/>
    <property type="match status" value="1"/>
</dbReference>
<name>A0A6C1B6K6_9RHOO</name>
<dbReference type="PROSITE" id="PS50404">
    <property type="entry name" value="GST_NTER"/>
    <property type="match status" value="1"/>
</dbReference>
<dbReference type="InterPro" id="IPR036249">
    <property type="entry name" value="Thioredoxin-like_sf"/>
</dbReference>
<keyword evidence="3" id="KW-1185">Reference proteome</keyword>
<dbReference type="KEGG" id="azq:G3580_17945"/>
<dbReference type="InterPro" id="IPR036282">
    <property type="entry name" value="Glutathione-S-Trfase_C_sf"/>
</dbReference>
<feature type="domain" description="GST N-terminal" evidence="1">
    <location>
        <begin position="3"/>
        <end position="83"/>
    </location>
</feature>
<dbReference type="Pfam" id="PF13410">
    <property type="entry name" value="GST_C_2"/>
    <property type="match status" value="1"/>
</dbReference>
<keyword evidence="2" id="KW-0808">Transferase</keyword>
<dbReference type="Proteomes" id="UP000501991">
    <property type="component" value="Chromosome"/>
</dbReference>
<dbReference type="PANTHER" id="PTHR42673:SF4">
    <property type="entry name" value="MALEYLACETOACETATE ISOMERASE"/>
    <property type="match status" value="1"/>
</dbReference>
<dbReference type="GO" id="GO:0016034">
    <property type="term" value="F:maleylacetoacetate isomerase activity"/>
    <property type="evidence" value="ECO:0007669"/>
    <property type="project" value="TreeGrafter"/>
</dbReference>
<evidence type="ECO:0000313" key="2">
    <source>
        <dbReference type="EMBL" id="QID19331.1"/>
    </source>
</evidence>
<dbReference type="Pfam" id="PF13409">
    <property type="entry name" value="GST_N_2"/>
    <property type="match status" value="1"/>
</dbReference>
<dbReference type="InterPro" id="IPR004045">
    <property type="entry name" value="Glutathione_S-Trfase_N"/>
</dbReference>
<evidence type="ECO:0000313" key="3">
    <source>
        <dbReference type="Proteomes" id="UP000501991"/>
    </source>
</evidence>